<dbReference type="RefSeq" id="XP_046071787.1">
    <property type="nucleotide sequence ID" value="XM_046214015.1"/>
</dbReference>
<sequence>MGLQRSLGPLDKRKKVKRCQACARRRIKVSQETPTSTTEADRSLKCTGGMPCEYCTRTHKECRPQSQLPLAAVFVSQTSESIAPMDYGTLQVRPMDMDIESRCLDCFIMFAGQNQFTSQFQSVGIDLLPVTQRSPSLRYAAIAIGALDASRRGSARSHQEEKSLLTIAFNAYSKSINALQRVLTTGDVALQDDVLWSTFLLGLFELISNSSGDGWAKHMLYGAGRLLQLAGPNRPVSSLRWRFWELFRGLEALRAILYGEHTMLSQNIWVTFQQDLSASKSGSWDPMESILALMIHTSEFSKRFFDLLGGVSESYRATDGSIDDLGIQGLEIQTAIYEWHTEALGRLADLDGDSQFQLALAYYHGLLLFLSSNYRYYPHWDAKPAPVLSQAEADGHVNAILHLAEQILDTSNIPGVMLFFPLRVAGSQALYAPQRSNILGLLGQVHRKGFMVSDQIYADLVGLWEYQKSIYHS</sequence>
<evidence type="ECO:0000313" key="1">
    <source>
        <dbReference type="EMBL" id="KAH8697086.1"/>
    </source>
</evidence>
<comment type="caution">
    <text evidence="1">The sequence shown here is derived from an EMBL/GenBank/DDBJ whole genome shotgun (WGS) entry which is preliminary data.</text>
</comment>
<gene>
    <name evidence="1" type="ORF">BGW36DRAFT_358899</name>
</gene>
<dbReference type="PANTHER" id="PTHR38111:SF2">
    <property type="entry name" value="FINGER DOMAIN PROTEIN, PUTATIVE (AFU_ORTHOLOGUE AFUA_1G01560)-RELATED"/>
    <property type="match status" value="1"/>
</dbReference>
<name>A0AAD4KUJ8_9EURO</name>
<dbReference type="EMBL" id="JAJTJA010000006">
    <property type="protein sequence ID" value="KAH8697086.1"/>
    <property type="molecule type" value="Genomic_DNA"/>
</dbReference>
<protein>
    <submittedName>
        <fullName evidence="1">Fungal-specific transcription factor domain-containing protein</fullName>
    </submittedName>
</protein>
<dbReference type="PANTHER" id="PTHR38111">
    <property type="entry name" value="ZN(2)-C6 FUNGAL-TYPE DOMAIN-CONTAINING PROTEIN-RELATED"/>
    <property type="match status" value="1"/>
</dbReference>
<dbReference type="GeneID" id="70244302"/>
<proteinExistence type="predicted"/>
<dbReference type="AlphaFoldDB" id="A0AAD4KUJ8"/>
<dbReference type="Pfam" id="PF11951">
    <property type="entry name" value="Fungal_trans_2"/>
    <property type="match status" value="1"/>
</dbReference>
<reference evidence="1" key="1">
    <citation type="submission" date="2021-12" db="EMBL/GenBank/DDBJ databases">
        <title>Convergent genome expansion in fungi linked to evolution of root-endophyte symbiosis.</title>
        <authorList>
            <consortium name="DOE Joint Genome Institute"/>
            <person name="Ke Y.-H."/>
            <person name="Bonito G."/>
            <person name="Liao H.-L."/>
            <person name="Looney B."/>
            <person name="Rojas-Flechas A."/>
            <person name="Nash J."/>
            <person name="Hameed K."/>
            <person name="Schadt C."/>
            <person name="Martin F."/>
            <person name="Crous P.W."/>
            <person name="Miettinen O."/>
            <person name="Magnuson J.K."/>
            <person name="Labbe J."/>
            <person name="Jacobson D."/>
            <person name="Doktycz M.J."/>
            <person name="Veneault-Fourrey C."/>
            <person name="Kuo A."/>
            <person name="Mondo S."/>
            <person name="Calhoun S."/>
            <person name="Riley R."/>
            <person name="Ohm R."/>
            <person name="LaButti K."/>
            <person name="Andreopoulos B."/>
            <person name="Pangilinan J."/>
            <person name="Nolan M."/>
            <person name="Tritt A."/>
            <person name="Clum A."/>
            <person name="Lipzen A."/>
            <person name="Daum C."/>
            <person name="Barry K."/>
            <person name="Grigoriev I.V."/>
            <person name="Vilgalys R."/>
        </authorList>
    </citation>
    <scope>NUCLEOTIDE SEQUENCE</scope>
    <source>
        <strain evidence="1">PMI_201</strain>
    </source>
</reference>
<accession>A0AAD4KUJ8</accession>
<dbReference type="InterPro" id="IPR053178">
    <property type="entry name" value="Osmoadaptation_assoc"/>
</dbReference>
<organism evidence="1 2">
    <name type="scientific">Talaromyces proteolyticus</name>
    <dbReference type="NCBI Taxonomy" id="1131652"/>
    <lineage>
        <taxon>Eukaryota</taxon>
        <taxon>Fungi</taxon>
        <taxon>Dikarya</taxon>
        <taxon>Ascomycota</taxon>
        <taxon>Pezizomycotina</taxon>
        <taxon>Eurotiomycetes</taxon>
        <taxon>Eurotiomycetidae</taxon>
        <taxon>Eurotiales</taxon>
        <taxon>Trichocomaceae</taxon>
        <taxon>Talaromyces</taxon>
        <taxon>Talaromyces sect. Bacilispori</taxon>
    </lineage>
</organism>
<evidence type="ECO:0000313" key="2">
    <source>
        <dbReference type="Proteomes" id="UP001201262"/>
    </source>
</evidence>
<dbReference type="Proteomes" id="UP001201262">
    <property type="component" value="Unassembled WGS sequence"/>
</dbReference>
<dbReference type="InterPro" id="IPR021858">
    <property type="entry name" value="Fun_TF"/>
</dbReference>
<keyword evidence="2" id="KW-1185">Reference proteome</keyword>